<name>A0A8H7AT06_9PLEO</name>
<dbReference type="PANTHER" id="PTHR45024:SF2">
    <property type="entry name" value="SCP2 DOMAIN-CONTAINING PROTEIN"/>
    <property type="match status" value="1"/>
</dbReference>
<dbReference type="InterPro" id="IPR036291">
    <property type="entry name" value="NAD(P)-bd_dom_sf"/>
</dbReference>
<evidence type="ECO:0000313" key="4">
    <source>
        <dbReference type="Proteomes" id="UP000596902"/>
    </source>
</evidence>
<comment type="caution">
    <text evidence="3">The sequence shown here is derived from an EMBL/GenBank/DDBJ whole genome shotgun (WGS) entry which is preliminary data.</text>
</comment>
<dbReference type="InterPro" id="IPR051687">
    <property type="entry name" value="Peroxisomal_Beta-Oxidation"/>
</dbReference>
<dbReference type="RefSeq" id="XP_038781374.1">
    <property type="nucleotide sequence ID" value="XM_038936003.1"/>
</dbReference>
<protein>
    <recommendedName>
        <fullName evidence="5">SDR family NAD(P)-dependent oxidoreductase</fullName>
    </recommendedName>
</protein>
<dbReference type="GeneID" id="62209181"/>
<reference evidence="3" key="1">
    <citation type="submission" date="2020-01" db="EMBL/GenBank/DDBJ databases">
        <authorList>
            <person name="Feng Z.H.Z."/>
        </authorList>
    </citation>
    <scope>NUCLEOTIDE SEQUENCE</scope>
    <source>
        <strain evidence="3">CBS107.38</strain>
    </source>
</reference>
<dbReference type="GO" id="GO:0016491">
    <property type="term" value="F:oxidoreductase activity"/>
    <property type="evidence" value="ECO:0007669"/>
    <property type="project" value="UniProtKB-KW"/>
</dbReference>
<organism evidence="3 4">
    <name type="scientific">Alternaria burnsii</name>
    <dbReference type="NCBI Taxonomy" id="1187904"/>
    <lineage>
        <taxon>Eukaryota</taxon>
        <taxon>Fungi</taxon>
        <taxon>Dikarya</taxon>
        <taxon>Ascomycota</taxon>
        <taxon>Pezizomycotina</taxon>
        <taxon>Dothideomycetes</taxon>
        <taxon>Pleosporomycetidae</taxon>
        <taxon>Pleosporales</taxon>
        <taxon>Pleosporineae</taxon>
        <taxon>Pleosporaceae</taxon>
        <taxon>Alternaria</taxon>
        <taxon>Alternaria sect. Alternaria</taxon>
    </lineage>
</organism>
<comment type="similarity">
    <text evidence="1">Belongs to the short-chain dehydrogenases/reductases (SDR) family.</text>
</comment>
<dbReference type="PANTHER" id="PTHR45024">
    <property type="entry name" value="DEHYDROGENASES, SHORT CHAIN"/>
    <property type="match status" value="1"/>
</dbReference>
<proteinExistence type="inferred from homology"/>
<dbReference type="Proteomes" id="UP000596902">
    <property type="component" value="Unassembled WGS sequence"/>
</dbReference>
<evidence type="ECO:0000256" key="2">
    <source>
        <dbReference type="ARBA" id="ARBA00023002"/>
    </source>
</evidence>
<dbReference type="PRINTS" id="PR00081">
    <property type="entry name" value="GDHRDH"/>
</dbReference>
<accession>A0A8H7AT06</accession>
<evidence type="ECO:0008006" key="5">
    <source>
        <dbReference type="Google" id="ProtNLM"/>
    </source>
</evidence>
<keyword evidence="4" id="KW-1185">Reference proteome</keyword>
<reference evidence="3" key="2">
    <citation type="submission" date="2020-08" db="EMBL/GenBank/DDBJ databases">
        <title>Draft Genome Sequence of Cumin Blight Pathogen Alternaria burnsii.</title>
        <authorList>
            <person name="Feng Z."/>
        </authorList>
    </citation>
    <scope>NUCLEOTIDE SEQUENCE</scope>
    <source>
        <strain evidence="3">CBS107.38</strain>
    </source>
</reference>
<evidence type="ECO:0000256" key="1">
    <source>
        <dbReference type="ARBA" id="ARBA00006484"/>
    </source>
</evidence>
<gene>
    <name evidence="3" type="ORF">GT037_010956</name>
</gene>
<sequence>MTDGSVRFDGRVAIVTGSGRGLGREYAVSLGRLGAAVVVNSTKEKTAQSTAEEIIRAGGTAVAVVGSVADRLTADSLVEAAVKNFGRVDIVINDAGSGDSANFENEMTSKLSDSFSVHVVGAWNVTQAAWPYMKAVPRSVLKR</sequence>
<dbReference type="Pfam" id="PF00106">
    <property type="entry name" value="adh_short"/>
    <property type="match status" value="1"/>
</dbReference>
<dbReference type="EMBL" id="JAAABM010000026">
    <property type="protein sequence ID" value="KAF7670992.1"/>
    <property type="molecule type" value="Genomic_DNA"/>
</dbReference>
<keyword evidence="2" id="KW-0560">Oxidoreductase</keyword>
<evidence type="ECO:0000313" key="3">
    <source>
        <dbReference type="EMBL" id="KAF7670992.1"/>
    </source>
</evidence>
<dbReference type="Gene3D" id="3.40.50.720">
    <property type="entry name" value="NAD(P)-binding Rossmann-like Domain"/>
    <property type="match status" value="1"/>
</dbReference>
<dbReference type="AlphaFoldDB" id="A0A8H7AT06"/>
<dbReference type="InterPro" id="IPR002347">
    <property type="entry name" value="SDR_fam"/>
</dbReference>
<dbReference type="SUPFAM" id="SSF51735">
    <property type="entry name" value="NAD(P)-binding Rossmann-fold domains"/>
    <property type="match status" value="1"/>
</dbReference>